<name>E0URT2_SULAO</name>
<dbReference type="RefSeq" id="WP_013327849.1">
    <property type="nucleotide sequence ID" value="NC_014506.1"/>
</dbReference>
<dbReference type="KEGG" id="sua:Saut_2053"/>
<dbReference type="AlphaFoldDB" id="E0URT2"/>
<dbReference type="HOGENOM" id="CLU_090389_8_4_7"/>
<organism evidence="1 2">
    <name type="scientific">Sulfurimonas autotrophica (strain ATCC BAA-671 / DSM 16294 / JCM 11897 / OK10)</name>
    <dbReference type="NCBI Taxonomy" id="563040"/>
    <lineage>
        <taxon>Bacteria</taxon>
        <taxon>Pseudomonadati</taxon>
        <taxon>Campylobacterota</taxon>
        <taxon>Epsilonproteobacteria</taxon>
        <taxon>Campylobacterales</taxon>
        <taxon>Sulfurimonadaceae</taxon>
        <taxon>Sulfurimonas</taxon>
    </lineage>
</organism>
<evidence type="ECO:0008006" key="3">
    <source>
        <dbReference type="Google" id="ProtNLM"/>
    </source>
</evidence>
<dbReference type="STRING" id="563040.Saut_2053"/>
<dbReference type="Proteomes" id="UP000007803">
    <property type="component" value="Chromosome"/>
</dbReference>
<evidence type="ECO:0000313" key="1">
    <source>
        <dbReference type="EMBL" id="ADN10096.1"/>
    </source>
</evidence>
<keyword evidence="2" id="KW-1185">Reference proteome</keyword>
<evidence type="ECO:0000313" key="2">
    <source>
        <dbReference type="Proteomes" id="UP000007803"/>
    </source>
</evidence>
<dbReference type="GO" id="GO:0015035">
    <property type="term" value="F:protein-disulfide reductase activity"/>
    <property type="evidence" value="ECO:0007669"/>
    <property type="project" value="TreeGrafter"/>
</dbReference>
<dbReference type="Pfam" id="PF13899">
    <property type="entry name" value="Thioredoxin_7"/>
    <property type="match status" value="1"/>
</dbReference>
<dbReference type="PANTHER" id="PTHR32234:SF0">
    <property type="entry name" value="THIOL:DISULFIDE INTERCHANGE PROTEIN DSBD"/>
    <property type="match status" value="1"/>
</dbReference>
<sequence>MKILILLLTSVLILFANELQFEHNFDKALKKAKEQNKAVMMMYSAVWCPECNYMKEIVFKDKQVSTYIEKHFIVLSLDIQKDTLPKGFEYPGIPVFFFLDDNASEKDKIIGGSKANIFLEKLKSVK</sequence>
<reference evidence="2" key="1">
    <citation type="journal article" date="2010" name="Stand. Genomic Sci.">
        <title>Complete genome sequence of Sulfurimonas autotrophica type strain (OK10).</title>
        <authorList>
            <person name="Sikorski J."/>
            <person name="Munk C."/>
            <person name="Lapidus A."/>
            <person name="Djao O."/>
            <person name="Lucas S."/>
            <person name="Glavina Del Rio T."/>
            <person name="Nolan M."/>
            <person name="Tice H."/>
            <person name="Han C."/>
            <person name="Cheng J."/>
            <person name="Tapia R."/>
            <person name="Goodwin L."/>
            <person name="Pitluck S."/>
            <person name="Liolios K."/>
            <person name="Ivanova N."/>
            <person name="Mavromatis K."/>
            <person name="Mikhailova N."/>
            <person name="Pati A."/>
            <person name="Sims D."/>
            <person name="Meincke L."/>
            <person name="Brettin T."/>
            <person name="Detter J."/>
            <person name="Chen A."/>
            <person name="Palaniappan K."/>
            <person name="Land M."/>
            <person name="Hauser L."/>
            <person name="Chang Y."/>
            <person name="Jeffries C."/>
            <person name="Rohde M."/>
            <person name="Lang E."/>
            <person name="Spring S."/>
            <person name="Goker M."/>
            <person name="Woyke T."/>
            <person name="Bristow J."/>
            <person name="Eisen J."/>
            <person name="Markowitz V."/>
            <person name="Hugenholtz P."/>
            <person name="Kyrpides N."/>
            <person name="Klenk H."/>
        </authorList>
    </citation>
    <scope>NUCLEOTIDE SEQUENCE [LARGE SCALE GENOMIC DNA]</scope>
    <source>
        <strain evidence="2">ATCC BAA-671 / DSM 16294 / JCM 11897 / OK10</strain>
    </source>
</reference>
<protein>
    <recommendedName>
        <fullName evidence="3">Thioredoxin family protein</fullName>
    </recommendedName>
</protein>
<proteinExistence type="predicted"/>
<dbReference type="OrthoDB" id="5372638at2"/>
<dbReference type="GO" id="GO:0045454">
    <property type="term" value="P:cell redox homeostasis"/>
    <property type="evidence" value="ECO:0007669"/>
    <property type="project" value="TreeGrafter"/>
</dbReference>
<dbReference type="PANTHER" id="PTHR32234">
    <property type="entry name" value="THIOL:DISULFIDE INTERCHANGE PROTEIN DSBD"/>
    <property type="match status" value="1"/>
</dbReference>
<dbReference type="InterPro" id="IPR036249">
    <property type="entry name" value="Thioredoxin-like_sf"/>
</dbReference>
<dbReference type="Gene3D" id="3.40.30.10">
    <property type="entry name" value="Glutaredoxin"/>
    <property type="match status" value="1"/>
</dbReference>
<dbReference type="SUPFAM" id="SSF52833">
    <property type="entry name" value="Thioredoxin-like"/>
    <property type="match status" value="1"/>
</dbReference>
<gene>
    <name evidence="1" type="ordered locus">Saut_2053</name>
</gene>
<accession>E0URT2</accession>
<dbReference type="eggNOG" id="COG4232">
    <property type="taxonomic scope" value="Bacteria"/>
</dbReference>
<dbReference type="EMBL" id="CP002205">
    <property type="protein sequence ID" value="ADN10096.1"/>
    <property type="molecule type" value="Genomic_DNA"/>
</dbReference>